<evidence type="ECO:0000313" key="2">
    <source>
        <dbReference type="EMBL" id="GAF86663.1"/>
    </source>
</evidence>
<accession>X0SZN4</accession>
<dbReference type="SUPFAM" id="SSF69618">
    <property type="entry name" value="HemD-like"/>
    <property type="match status" value="1"/>
</dbReference>
<dbReference type="GO" id="GO:0004852">
    <property type="term" value="F:uroporphyrinogen-III synthase activity"/>
    <property type="evidence" value="ECO:0007669"/>
    <property type="project" value="InterPro"/>
</dbReference>
<dbReference type="EMBL" id="BARS01017671">
    <property type="protein sequence ID" value="GAF86663.1"/>
    <property type="molecule type" value="Genomic_DNA"/>
</dbReference>
<dbReference type="InterPro" id="IPR003754">
    <property type="entry name" value="4pyrrol_synth_uPrphyn_synth"/>
</dbReference>
<organism evidence="2">
    <name type="scientific">marine sediment metagenome</name>
    <dbReference type="NCBI Taxonomy" id="412755"/>
    <lineage>
        <taxon>unclassified sequences</taxon>
        <taxon>metagenomes</taxon>
        <taxon>ecological metagenomes</taxon>
    </lineage>
</organism>
<name>X0SZN4_9ZZZZ</name>
<dbReference type="GO" id="GO:0033014">
    <property type="term" value="P:tetrapyrrole biosynthetic process"/>
    <property type="evidence" value="ECO:0007669"/>
    <property type="project" value="InterPro"/>
</dbReference>
<proteinExistence type="predicted"/>
<dbReference type="CDD" id="cd06578">
    <property type="entry name" value="HemD"/>
    <property type="match status" value="1"/>
</dbReference>
<feature type="domain" description="Tetrapyrrole biosynthesis uroporphyrinogen III synthase" evidence="1">
    <location>
        <begin position="3"/>
        <end position="113"/>
    </location>
</feature>
<comment type="caution">
    <text evidence="2">The sequence shown here is derived from an EMBL/GenBank/DDBJ whole genome shotgun (WGS) entry which is preliminary data.</text>
</comment>
<dbReference type="InterPro" id="IPR036108">
    <property type="entry name" value="4pyrrol_syn_uPrphyn_synt_sf"/>
</dbReference>
<dbReference type="Gene3D" id="3.40.50.10090">
    <property type="match status" value="1"/>
</dbReference>
<sequence length="123" mass="13029">LWARASRGRDVLPAELTASGATVDELVVYQNRDVESQLVSESQMIVSGQLDWIGLSSPSIARNLRNLLSAEAVKEIGHSVRLASISPVTSAAADEVGLSVAAEAETYTWEGIFDAIIASETGN</sequence>
<evidence type="ECO:0000259" key="1">
    <source>
        <dbReference type="Pfam" id="PF02602"/>
    </source>
</evidence>
<feature type="non-terminal residue" evidence="2">
    <location>
        <position position="1"/>
    </location>
</feature>
<protein>
    <recommendedName>
        <fullName evidence="1">Tetrapyrrole biosynthesis uroporphyrinogen III synthase domain-containing protein</fullName>
    </recommendedName>
</protein>
<reference evidence="2" key="1">
    <citation type="journal article" date="2014" name="Front. Microbiol.">
        <title>High frequency of phylogenetically diverse reductive dehalogenase-homologous genes in deep subseafloor sedimentary metagenomes.</title>
        <authorList>
            <person name="Kawai M."/>
            <person name="Futagami T."/>
            <person name="Toyoda A."/>
            <person name="Takaki Y."/>
            <person name="Nishi S."/>
            <person name="Hori S."/>
            <person name="Arai W."/>
            <person name="Tsubouchi T."/>
            <person name="Morono Y."/>
            <person name="Uchiyama I."/>
            <person name="Ito T."/>
            <person name="Fujiyama A."/>
            <person name="Inagaki F."/>
            <person name="Takami H."/>
        </authorList>
    </citation>
    <scope>NUCLEOTIDE SEQUENCE</scope>
    <source>
        <strain evidence="2">Expedition CK06-06</strain>
    </source>
</reference>
<dbReference type="Pfam" id="PF02602">
    <property type="entry name" value="HEM4"/>
    <property type="match status" value="1"/>
</dbReference>
<dbReference type="AlphaFoldDB" id="X0SZN4"/>
<gene>
    <name evidence="2" type="ORF">S01H1_28869</name>
</gene>